<dbReference type="SMART" id="SM00279">
    <property type="entry name" value="HhH2"/>
    <property type="match status" value="1"/>
</dbReference>
<evidence type="ECO:0000256" key="12">
    <source>
        <dbReference type="ARBA" id="ARBA00022932"/>
    </source>
</evidence>
<dbReference type="SUPFAM" id="SSF88723">
    <property type="entry name" value="PIN domain-like"/>
    <property type="match status" value="1"/>
</dbReference>
<dbReference type="SMART" id="SM00482">
    <property type="entry name" value="POLAc"/>
    <property type="match status" value="1"/>
</dbReference>
<dbReference type="SUPFAM" id="SSF56672">
    <property type="entry name" value="DNA/RNA polymerases"/>
    <property type="match status" value="1"/>
</dbReference>
<dbReference type="InterPro" id="IPR018320">
    <property type="entry name" value="DNA_polymerase_1"/>
</dbReference>
<comment type="caution">
    <text evidence="22">The sequence shown here is derived from an EMBL/GenBank/DDBJ whole genome shotgun (WGS) entry which is preliminary data.</text>
</comment>
<dbReference type="CDD" id="cd06139">
    <property type="entry name" value="DNA_polA_I_Ecoli_like_exo"/>
    <property type="match status" value="1"/>
</dbReference>
<dbReference type="SMART" id="SM00474">
    <property type="entry name" value="35EXOc"/>
    <property type="match status" value="1"/>
</dbReference>
<dbReference type="GO" id="GO:0004519">
    <property type="term" value="F:endonuclease activity"/>
    <property type="evidence" value="ECO:0007669"/>
    <property type="project" value="UniProtKB-KW"/>
</dbReference>
<evidence type="ECO:0000256" key="7">
    <source>
        <dbReference type="ARBA" id="ARBA00022705"/>
    </source>
</evidence>
<accession>A0ABQ4UVB9</accession>
<evidence type="ECO:0000256" key="14">
    <source>
        <dbReference type="ARBA" id="ARBA00023204"/>
    </source>
</evidence>
<comment type="catalytic activity">
    <reaction evidence="15 17">
        <text>DNA(n) + a 2'-deoxyribonucleoside 5'-triphosphate = DNA(n+1) + diphosphate</text>
        <dbReference type="Rhea" id="RHEA:22508"/>
        <dbReference type="Rhea" id="RHEA-COMP:17339"/>
        <dbReference type="Rhea" id="RHEA-COMP:17340"/>
        <dbReference type="ChEBI" id="CHEBI:33019"/>
        <dbReference type="ChEBI" id="CHEBI:61560"/>
        <dbReference type="ChEBI" id="CHEBI:173112"/>
        <dbReference type="EC" id="2.7.7.7"/>
    </reaction>
</comment>
<keyword evidence="22" id="KW-0255">Endonuclease</keyword>
<dbReference type="NCBIfam" id="NF004397">
    <property type="entry name" value="PRK05755.1"/>
    <property type="match status" value="1"/>
</dbReference>
<evidence type="ECO:0000256" key="6">
    <source>
        <dbReference type="ARBA" id="ARBA00022695"/>
    </source>
</evidence>
<feature type="region of interest" description="Disordered" evidence="18">
    <location>
        <begin position="350"/>
        <end position="427"/>
    </location>
</feature>
<keyword evidence="10 17" id="KW-0378">Hydrolase</keyword>
<evidence type="ECO:0000256" key="13">
    <source>
        <dbReference type="ARBA" id="ARBA00023125"/>
    </source>
</evidence>
<dbReference type="Pfam" id="PF00476">
    <property type="entry name" value="DNA_pol_A"/>
    <property type="match status" value="1"/>
</dbReference>
<keyword evidence="8" id="KW-0540">Nuclease</keyword>
<dbReference type="CDD" id="cd09859">
    <property type="entry name" value="PIN_53EXO"/>
    <property type="match status" value="1"/>
</dbReference>
<dbReference type="Pfam" id="PF02739">
    <property type="entry name" value="5_3_exonuc_N"/>
    <property type="match status" value="1"/>
</dbReference>
<name>A0ABQ4UVB9_9HYPH</name>
<evidence type="ECO:0000256" key="17">
    <source>
        <dbReference type="RuleBase" id="RU004460"/>
    </source>
</evidence>
<feature type="domain" description="DNA-directed DNA polymerase family A palm" evidence="21">
    <location>
        <begin position="816"/>
        <end position="1022"/>
    </location>
</feature>
<keyword evidence="12 17" id="KW-0239">DNA-directed DNA polymerase</keyword>
<dbReference type="InterPro" id="IPR012337">
    <property type="entry name" value="RNaseH-like_sf"/>
</dbReference>
<dbReference type="CDD" id="cd08637">
    <property type="entry name" value="DNA_pol_A_pol_I_C"/>
    <property type="match status" value="1"/>
</dbReference>
<dbReference type="SMART" id="SM00475">
    <property type="entry name" value="53EXOc"/>
    <property type="match status" value="1"/>
</dbReference>
<evidence type="ECO:0000256" key="16">
    <source>
        <dbReference type="NCBIfam" id="TIGR00593"/>
    </source>
</evidence>
<evidence type="ECO:0000256" key="18">
    <source>
        <dbReference type="SAM" id="MobiDB-lite"/>
    </source>
</evidence>
<evidence type="ECO:0000256" key="11">
    <source>
        <dbReference type="ARBA" id="ARBA00022839"/>
    </source>
</evidence>
<evidence type="ECO:0000256" key="10">
    <source>
        <dbReference type="ARBA" id="ARBA00022801"/>
    </source>
</evidence>
<dbReference type="Proteomes" id="UP001055093">
    <property type="component" value="Unassembled WGS sequence"/>
</dbReference>
<keyword evidence="23" id="KW-1185">Reference proteome</keyword>
<reference evidence="22" key="2">
    <citation type="submission" date="2021-08" db="EMBL/GenBank/DDBJ databases">
        <authorList>
            <person name="Tani A."/>
            <person name="Ola A."/>
            <person name="Ogura Y."/>
            <person name="Katsura K."/>
            <person name="Hayashi T."/>
        </authorList>
    </citation>
    <scope>NUCLEOTIDE SEQUENCE</scope>
    <source>
        <strain evidence="22">DSM 14458</strain>
    </source>
</reference>
<evidence type="ECO:0000256" key="5">
    <source>
        <dbReference type="ARBA" id="ARBA00022679"/>
    </source>
</evidence>
<sequence length="1062" mass="116150">MASPSVFVPPMVARKMTDETTAHPARAAAAKPVGADDRVILVDGSSFIFRAYFQSINQDQKYNTRPSDGLPTGAVRLFCTKIAQFLQDGAAGVKPTHLGIVFDKSEGSFRKELFPDYKGHRPDAPDDLKRQMPLMRDAVRAFGLHAVELIRFEADDLIATYARQAEARGAEVIIVSSDKDLMQLVSDKIRFYDFESGAKGKPGYRPERNLDRDAIIAKWEGLSPEQIGDALALIGDTSDNVPGVPGIGLKTAAALIKEYGSLEQLLERAAEIKQPKRRETLLANIDQAKLSRRLVALEENVPVPVPLDELGVPEPNPEKLVGFLKAMEFNTLTRRIAQMLHVDPEAVKPDPALLPGAQPHAYTNAAGGSDAVPFFDDSVPVDPETEAAPERTDGAAPPEAGEVDPFADLDLPDAAPKKRGPSEPTPSTLVAARAAEAVKPFDTAAYETVTTVAQLEAWIAESYEAGVVAVDTETDALDAAKAGLVGVSLATAPGRACYIPLAHVAPETKGGDLFGEGGEVAKAPAQIDLDEALRLLKPLLEDPGTLKIGQNLKYDLSVLHRYGIDVTPFDDTMLISYVLDAGKGGHGMDELARRHLGHQPITFADVAGTGRNKVTFDRVPLDKATAYAAEDADVTLRLWRMMKPRLVAERRVTVYETLERPLVPVLARMERAGIRIDRGMLSRLSGDFSQILARLEEEIQEDAGEKFQVSSPKQIGDVLFGKMGLPGAKKTPSGQWATPATLLEELAQAGHDLPKKILNWRQLSKLKSTYTDSLQEHADRETNRVHTSFSLAATTTGRLSSSDPNLQNIPIRTEEGRRIRRAFVAPEGKKLISADYSQIELRLLAHIADIPQLREAFEQGLDIHAATASAMFGVPLDQMTGDLRRRAKTINFGIIYGISAFGLADRLGIGREEASAFIKQYFERFPGIRDYIDTTKRSCRDKGYVTTLFGRVCHYPQIRSNNPSERASVERQAINAPIQGTAADIIRRAMTRMEDALVAEKLDVRMLLQVHDELVFEAHDEEVERAIPVIARVMEEAPAPALTLRVPLVVEARAAGNWEEAH</sequence>
<dbReference type="SUPFAM" id="SSF53098">
    <property type="entry name" value="Ribonuclease H-like"/>
    <property type="match status" value="1"/>
</dbReference>
<gene>
    <name evidence="22" type="primary">xni_1</name>
    <name evidence="17" type="synonym">polA</name>
    <name evidence="22" type="ORF">BGCPKDLD_1938</name>
</gene>
<feature type="domain" description="5'-3' exonuclease" evidence="20">
    <location>
        <begin position="37"/>
        <end position="313"/>
    </location>
</feature>
<keyword evidence="14 17" id="KW-0234">DNA repair</keyword>
<dbReference type="InterPro" id="IPR019760">
    <property type="entry name" value="DNA-dir_DNA_pol_A_CS"/>
</dbReference>
<comment type="function">
    <text evidence="17">In addition to polymerase activity, this DNA polymerase exhibits 3'-5' and 5'-3' exonuclease activity.</text>
</comment>
<dbReference type="InterPro" id="IPR008918">
    <property type="entry name" value="HhH2"/>
</dbReference>
<keyword evidence="11 17" id="KW-0269">Exonuclease</keyword>
<evidence type="ECO:0000256" key="15">
    <source>
        <dbReference type="ARBA" id="ARBA00049244"/>
    </source>
</evidence>
<evidence type="ECO:0000256" key="8">
    <source>
        <dbReference type="ARBA" id="ARBA00022722"/>
    </source>
</evidence>
<feature type="domain" description="3'-5' exonuclease" evidence="19">
    <location>
        <begin position="446"/>
        <end position="647"/>
    </location>
</feature>
<dbReference type="SUPFAM" id="SSF47807">
    <property type="entry name" value="5' to 3' exonuclease, C-terminal subdomain"/>
    <property type="match status" value="1"/>
</dbReference>
<dbReference type="Gene3D" id="3.30.70.370">
    <property type="match status" value="1"/>
</dbReference>
<dbReference type="InterPro" id="IPR001098">
    <property type="entry name" value="DNA-dir_DNA_pol_A_palm_dom"/>
</dbReference>
<dbReference type="InterPro" id="IPR002421">
    <property type="entry name" value="5-3_exonuclease"/>
</dbReference>
<dbReference type="Gene3D" id="3.30.420.10">
    <property type="entry name" value="Ribonuclease H-like superfamily/Ribonuclease H"/>
    <property type="match status" value="1"/>
</dbReference>
<evidence type="ECO:0000256" key="1">
    <source>
        <dbReference type="ARBA" id="ARBA00007705"/>
    </source>
</evidence>
<keyword evidence="6 17" id="KW-0548">Nucleotidyltransferase</keyword>
<dbReference type="InterPro" id="IPR043502">
    <property type="entry name" value="DNA/RNA_pol_sf"/>
</dbReference>
<dbReference type="EC" id="2.7.7.7" evidence="3 16"/>
<dbReference type="InterPro" id="IPR002562">
    <property type="entry name" value="3'-5'_exonuclease_dom"/>
</dbReference>
<dbReference type="EMBL" id="BPRE01000005">
    <property type="protein sequence ID" value="GJE75354.1"/>
    <property type="molecule type" value="Genomic_DNA"/>
</dbReference>
<keyword evidence="9 17" id="KW-0227">DNA damage</keyword>
<keyword evidence="7 17" id="KW-0235">DNA replication</keyword>
<dbReference type="Gene3D" id="1.20.1060.10">
    <property type="entry name" value="Taq DNA Polymerase, Chain T, domain 4"/>
    <property type="match status" value="1"/>
</dbReference>
<dbReference type="Pfam" id="PF01612">
    <property type="entry name" value="DNA_pol_A_exo1"/>
    <property type="match status" value="1"/>
</dbReference>
<dbReference type="InterPro" id="IPR029060">
    <property type="entry name" value="PIN-like_dom_sf"/>
</dbReference>
<dbReference type="PANTHER" id="PTHR10133:SF27">
    <property type="entry name" value="DNA POLYMERASE NU"/>
    <property type="match status" value="1"/>
</dbReference>
<evidence type="ECO:0000256" key="3">
    <source>
        <dbReference type="ARBA" id="ARBA00012417"/>
    </source>
</evidence>
<evidence type="ECO:0000259" key="21">
    <source>
        <dbReference type="SMART" id="SM00482"/>
    </source>
</evidence>
<dbReference type="CDD" id="cd09898">
    <property type="entry name" value="H3TH_53EXO"/>
    <property type="match status" value="1"/>
</dbReference>
<evidence type="ECO:0000259" key="20">
    <source>
        <dbReference type="SMART" id="SM00475"/>
    </source>
</evidence>
<evidence type="ECO:0000256" key="2">
    <source>
        <dbReference type="ARBA" id="ARBA00011541"/>
    </source>
</evidence>
<evidence type="ECO:0000256" key="4">
    <source>
        <dbReference type="ARBA" id="ARBA00020311"/>
    </source>
</evidence>
<comment type="similarity">
    <text evidence="1 17">Belongs to the DNA polymerase type-A family.</text>
</comment>
<dbReference type="InterPro" id="IPR020046">
    <property type="entry name" value="5-3_exonucl_a-hlix_arch_N"/>
</dbReference>
<dbReference type="Gene3D" id="1.10.150.20">
    <property type="entry name" value="5' to 3' exonuclease, C-terminal subdomain"/>
    <property type="match status" value="2"/>
</dbReference>
<proteinExistence type="inferred from homology"/>
<reference evidence="22" key="1">
    <citation type="journal article" date="2021" name="Front. Microbiol.">
        <title>Comprehensive Comparative Genomics and Phenotyping of Methylobacterium Species.</title>
        <authorList>
            <person name="Alessa O."/>
            <person name="Ogura Y."/>
            <person name="Fujitani Y."/>
            <person name="Takami H."/>
            <person name="Hayashi T."/>
            <person name="Sahin N."/>
            <person name="Tani A."/>
        </authorList>
    </citation>
    <scope>NUCLEOTIDE SEQUENCE</scope>
    <source>
        <strain evidence="22">DSM 14458</strain>
    </source>
</reference>
<evidence type="ECO:0000256" key="9">
    <source>
        <dbReference type="ARBA" id="ARBA00022763"/>
    </source>
</evidence>
<dbReference type="InterPro" id="IPR036279">
    <property type="entry name" value="5-3_exonuclease_C_sf"/>
</dbReference>
<comment type="subunit">
    <text evidence="2">Single-chain monomer with multiple functions.</text>
</comment>
<dbReference type="InterPro" id="IPR002298">
    <property type="entry name" value="DNA_polymerase_A"/>
</dbReference>
<dbReference type="PROSITE" id="PS00447">
    <property type="entry name" value="DNA_POLYMERASE_A"/>
    <property type="match status" value="1"/>
</dbReference>
<keyword evidence="13 17" id="KW-0238">DNA-binding</keyword>
<dbReference type="InterPro" id="IPR020045">
    <property type="entry name" value="DNA_polI_H3TH"/>
</dbReference>
<dbReference type="PRINTS" id="PR00868">
    <property type="entry name" value="DNAPOLI"/>
</dbReference>
<dbReference type="Gene3D" id="3.40.50.1010">
    <property type="entry name" value="5'-nuclease"/>
    <property type="match status" value="1"/>
</dbReference>
<feature type="compositionally biased region" description="Acidic residues" evidence="18">
    <location>
        <begin position="401"/>
        <end position="411"/>
    </location>
</feature>
<dbReference type="InterPro" id="IPR036397">
    <property type="entry name" value="RNaseH_sf"/>
</dbReference>
<organism evidence="22 23">
    <name type="scientific">Methylorubrum suomiense</name>
    <dbReference type="NCBI Taxonomy" id="144191"/>
    <lineage>
        <taxon>Bacteria</taxon>
        <taxon>Pseudomonadati</taxon>
        <taxon>Pseudomonadota</taxon>
        <taxon>Alphaproteobacteria</taxon>
        <taxon>Hyphomicrobiales</taxon>
        <taxon>Methylobacteriaceae</taxon>
        <taxon>Methylorubrum</taxon>
    </lineage>
</organism>
<evidence type="ECO:0000313" key="22">
    <source>
        <dbReference type="EMBL" id="GJE75354.1"/>
    </source>
</evidence>
<evidence type="ECO:0000259" key="19">
    <source>
        <dbReference type="SMART" id="SM00474"/>
    </source>
</evidence>
<dbReference type="PANTHER" id="PTHR10133">
    <property type="entry name" value="DNA POLYMERASE I"/>
    <property type="match status" value="1"/>
</dbReference>
<dbReference type="NCBIfam" id="TIGR00593">
    <property type="entry name" value="pola"/>
    <property type="match status" value="1"/>
</dbReference>
<protein>
    <recommendedName>
        <fullName evidence="4 16">DNA polymerase I</fullName>
        <ecNumber evidence="3 16">2.7.7.7</ecNumber>
    </recommendedName>
</protein>
<dbReference type="Pfam" id="PF01367">
    <property type="entry name" value="5_3_exonuc"/>
    <property type="match status" value="1"/>
</dbReference>
<keyword evidence="5 17" id="KW-0808">Transferase</keyword>
<evidence type="ECO:0000313" key="23">
    <source>
        <dbReference type="Proteomes" id="UP001055093"/>
    </source>
</evidence>